<dbReference type="AlphaFoldDB" id="F2TW70"/>
<reference evidence="9" key="1">
    <citation type="submission" date="2009-08" db="EMBL/GenBank/DDBJ databases">
        <title>Annotation of Salpingoeca rosetta.</title>
        <authorList>
            <consortium name="The Broad Institute Genome Sequencing Platform"/>
            <person name="Russ C."/>
            <person name="Cuomo C."/>
            <person name="Burger G."/>
            <person name="Gray M.W."/>
            <person name="Holland P.W.H."/>
            <person name="King N."/>
            <person name="Lang F.B.F."/>
            <person name="Roger A.J."/>
            <person name="Ruiz-Trillo I."/>
            <person name="Young S.K."/>
            <person name="Zeng Q."/>
            <person name="Gargeya S."/>
            <person name="Alvarado L."/>
            <person name="Berlin A."/>
            <person name="Chapman S.B."/>
            <person name="Chen Z."/>
            <person name="Freedman E."/>
            <person name="Gellesch M."/>
            <person name="Goldberg J."/>
            <person name="Griggs A."/>
            <person name="Gujja S."/>
            <person name="Heilman E."/>
            <person name="Heiman D."/>
            <person name="Howarth C."/>
            <person name="Mehta T."/>
            <person name="Neiman D."/>
            <person name="Pearson M."/>
            <person name="Roberts A."/>
            <person name="Saif S."/>
            <person name="Shea T."/>
            <person name="Shenoy N."/>
            <person name="Sisk P."/>
            <person name="Stolte C."/>
            <person name="Sykes S."/>
            <person name="White J."/>
            <person name="Yandava C."/>
            <person name="Haas B."/>
            <person name="Nusbaum C."/>
            <person name="Birren B."/>
        </authorList>
    </citation>
    <scope>NUCLEOTIDE SEQUENCE [LARGE SCALE GENOMIC DNA]</scope>
    <source>
        <strain evidence="9">ATCC 50818</strain>
    </source>
</reference>
<dbReference type="GO" id="GO:0005763">
    <property type="term" value="C:mitochondrial small ribosomal subunit"/>
    <property type="evidence" value="ECO:0007669"/>
    <property type="project" value="TreeGrafter"/>
</dbReference>
<keyword evidence="6" id="KW-0687">Ribonucleoprotein</keyword>
<keyword evidence="10" id="KW-1185">Reference proteome</keyword>
<dbReference type="Pfam" id="PF10236">
    <property type="entry name" value="DAP3"/>
    <property type="match status" value="1"/>
</dbReference>
<evidence type="ECO:0000256" key="3">
    <source>
        <dbReference type="ARBA" id="ARBA00022946"/>
    </source>
</evidence>
<keyword evidence="4" id="KW-0689">Ribosomal protein</keyword>
<keyword evidence="5" id="KW-0496">Mitochondrion</keyword>
<evidence type="ECO:0000256" key="8">
    <source>
        <dbReference type="SAM" id="MobiDB-lite"/>
    </source>
</evidence>
<dbReference type="InParanoid" id="F2TW70"/>
<feature type="region of interest" description="Disordered" evidence="8">
    <location>
        <begin position="347"/>
        <end position="369"/>
    </location>
</feature>
<comment type="similarity">
    <text evidence="2">Belongs to the mitochondrion-specific ribosomal protein mS29 family.</text>
</comment>
<comment type="subcellular location">
    <subcellularLocation>
        <location evidence="1">Mitochondrion</location>
    </subcellularLocation>
</comment>
<dbReference type="FunCoup" id="F2TW70">
    <property type="interactions" value="1589"/>
</dbReference>
<evidence type="ECO:0000256" key="5">
    <source>
        <dbReference type="ARBA" id="ARBA00023128"/>
    </source>
</evidence>
<dbReference type="STRING" id="946362.F2TW70"/>
<dbReference type="OrthoDB" id="274828at2759"/>
<evidence type="ECO:0000256" key="2">
    <source>
        <dbReference type="ARBA" id="ARBA00009863"/>
    </source>
</evidence>
<dbReference type="PANTHER" id="PTHR12810">
    <property type="entry name" value="MITOCHONDRIAL 28S RIBOSOMAL PROTEIN S29"/>
    <property type="match status" value="1"/>
</dbReference>
<name>F2TW70_SALR5</name>
<evidence type="ECO:0000256" key="6">
    <source>
        <dbReference type="ARBA" id="ARBA00023274"/>
    </source>
</evidence>
<dbReference type="GeneID" id="16067905"/>
<evidence type="ECO:0000313" key="10">
    <source>
        <dbReference type="Proteomes" id="UP000007799"/>
    </source>
</evidence>
<gene>
    <name evidence="9" type="ORF">PTSG_00334</name>
</gene>
<keyword evidence="3" id="KW-0809">Transit peptide</keyword>
<feature type="region of interest" description="Disordered" evidence="8">
    <location>
        <begin position="42"/>
        <end position="70"/>
    </location>
</feature>
<evidence type="ECO:0000256" key="7">
    <source>
        <dbReference type="ARBA" id="ARBA00035140"/>
    </source>
</evidence>
<dbReference type="GO" id="GO:0003735">
    <property type="term" value="F:structural constituent of ribosome"/>
    <property type="evidence" value="ECO:0007669"/>
    <property type="project" value="TreeGrafter"/>
</dbReference>
<dbReference type="RefSeq" id="XP_004998886.1">
    <property type="nucleotide sequence ID" value="XM_004998829.1"/>
</dbReference>
<protein>
    <recommendedName>
        <fullName evidence="7">Small ribosomal subunit protein mS29</fullName>
    </recommendedName>
</protein>
<evidence type="ECO:0000256" key="4">
    <source>
        <dbReference type="ARBA" id="ARBA00022980"/>
    </source>
</evidence>
<dbReference type="InterPro" id="IPR019368">
    <property type="entry name" value="Ribosomal_mS29"/>
</dbReference>
<dbReference type="EMBL" id="GL832955">
    <property type="protein sequence ID" value="EGD72316.1"/>
    <property type="molecule type" value="Genomic_DNA"/>
</dbReference>
<evidence type="ECO:0000313" key="9">
    <source>
        <dbReference type="EMBL" id="EGD72316.1"/>
    </source>
</evidence>
<sequence>MMLARVQRRLLHAARCVGAAGSTNTTTTSDLLSIFSATEDATTLTSSPPQQRSGSRSKQSKCRLAPTNPVEHGMADANSFFIVDRRDEPVVSDVFLKRRRRDEVRQQGFCSFLLRQSTMKVASIIDAQKDKAALPQVFLIGKDGHGKSTALAYLSYRYWKEGWVVLPVSSGARWVLEPHYIDMSTYKPGRVDSTRDAITWLNSFFKLNSDRIADLKTTKKYTWLEGSHTTAVGTPLKELLSLIEEDDRSSADIVGVIVKELLAAKDRPNVLLAVDDMNGLFEPETSVLDENFKPVNPEDMSLVRTFRKVFRNHSSLDRVGIVAATSTYSGVLADLNDETRTMLNMSHRLSSSTPSAAAASSDGDGDGDEEAVVVDDARTVPSSLATSAYKIAYGIASDVEVTSFLDYHNSIGWCNMPSNAKTAKLLQSLSAGNLALLSNHLRAC</sequence>
<proteinExistence type="inferred from homology"/>
<feature type="compositionally biased region" description="Low complexity" evidence="8">
    <location>
        <begin position="46"/>
        <end position="57"/>
    </location>
</feature>
<organism evidence="10">
    <name type="scientific">Salpingoeca rosetta (strain ATCC 50818 / BSB-021)</name>
    <dbReference type="NCBI Taxonomy" id="946362"/>
    <lineage>
        <taxon>Eukaryota</taxon>
        <taxon>Choanoflagellata</taxon>
        <taxon>Craspedida</taxon>
        <taxon>Salpingoecidae</taxon>
        <taxon>Salpingoeca</taxon>
    </lineage>
</organism>
<dbReference type="eggNOG" id="KOG3928">
    <property type="taxonomic scope" value="Eukaryota"/>
</dbReference>
<dbReference type="PANTHER" id="PTHR12810:SF0">
    <property type="entry name" value="SMALL RIBOSOMAL SUBUNIT PROTEIN MS29"/>
    <property type="match status" value="1"/>
</dbReference>
<accession>F2TW70</accession>
<dbReference type="Proteomes" id="UP000007799">
    <property type="component" value="Unassembled WGS sequence"/>
</dbReference>
<evidence type="ECO:0000256" key="1">
    <source>
        <dbReference type="ARBA" id="ARBA00004173"/>
    </source>
</evidence>
<dbReference type="KEGG" id="sre:PTSG_00334"/>